<dbReference type="Proteomes" id="UP000094025">
    <property type="component" value="Unassembled WGS sequence"/>
</dbReference>
<protein>
    <submittedName>
        <fullName evidence="1">Uncharacterized protein</fullName>
    </submittedName>
</protein>
<organism evidence="1 2">
    <name type="scientific">Sinorhizobium glycinis</name>
    <dbReference type="NCBI Taxonomy" id="1472378"/>
    <lineage>
        <taxon>Bacteria</taxon>
        <taxon>Pseudomonadati</taxon>
        <taxon>Pseudomonadota</taxon>
        <taxon>Alphaproteobacteria</taxon>
        <taxon>Hyphomicrobiales</taxon>
        <taxon>Rhizobiaceae</taxon>
        <taxon>Sinorhizobium/Ensifer group</taxon>
        <taxon>Sinorhizobium</taxon>
    </lineage>
</organism>
<reference evidence="1 2" key="1">
    <citation type="journal article" date="2016" name="Int. J. Syst. Evol. Microbiol.">
        <title>Ensifer glycinis sp. nov., an novel rhizobial species associated with Glycine spp.</title>
        <authorList>
            <person name="Yan H."/>
            <person name="Yan J."/>
            <person name="Sui X.H."/>
            <person name="Wang E.T."/>
            <person name="Chen W.X."/>
            <person name="Zhang X.X."/>
            <person name="Chen W.F."/>
        </authorList>
    </citation>
    <scope>NUCLEOTIDE SEQUENCE [LARGE SCALE GENOMIC DNA]</scope>
    <source>
        <strain evidence="1 2">CCBAU 23380</strain>
    </source>
</reference>
<accession>A0A178YKS8</accession>
<name>A0A178YKS8_9HYPH</name>
<evidence type="ECO:0000313" key="2">
    <source>
        <dbReference type="Proteomes" id="UP000094025"/>
    </source>
</evidence>
<comment type="caution">
    <text evidence="1">The sequence shown here is derived from an EMBL/GenBank/DDBJ whole genome shotgun (WGS) entry which is preliminary data.</text>
</comment>
<gene>
    <name evidence="1" type="ORF">AU381_09405</name>
</gene>
<keyword evidence="2" id="KW-1185">Reference proteome</keyword>
<proteinExistence type="predicted"/>
<dbReference type="AlphaFoldDB" id="A0A178YKS8"/>
<dbReference type="EMBL" id="LPUX01000023">
    <property type="protein sequence ID" value="OAP48044.1"/>
    <property type="molecule type" value="Genomic_DNA"/>
</dbReference>
<dbReference type="RefSeq" id="WP_034859839.1">
    <property type="nucleotide sequence ID" value="NZ_LPUX01000023.1"/>
</dbReference>
<evidence type="ECO:0000313" key="1">
    <source>
        <dbReference type="EMBL" id="OAP48044.1"/>
    </source>
</evidence>
<sequence>MRMADLEPGELLRMSFGSSAAIVLFLKRLNDDEGLFGVLPSEDFTETMTWHATSLDDACLSYGHDWVLEEEHGSETACRHHYTHESARLFLAKSGLVMAFRPPQGRGRYNTYYYSLANLEDGELGRDPAPINRWRVWESREHFDRGGTPLFEMLQKTA</sequence>